<dbReference type="EMBL" id="LR797259">
    <property type="protein sequence ID" value="CAB4197278.1"/>
    <property type="molecule type" value="Genomic_DNA"/>
</dbReference>
<dbReference type="EMBL" id="LR796838">
    <property type="protein sequence ID" value="CAB4169229.1"/>
    <property type="molecule type" value="Genomic_DNA"/>
</dbReference>
<keyword evidence="2" id="KW-0946">Virion</keyword>
<evidence type="ECO:0000313" key="4">
    <source>
        <dbReference type="EMBL" id="CAB4169229.1"/>
    </source>
</evidence>
<comment type="subcellular location">
    <subcellularLocation>
        <location evidence="1">Virion</location>
    </subcellularLocation>
</comment>
<evidence type="ECO:0000256" key="1">
    <source>
        <dbReference type="ARBA" id="ARBA00004328"/>
    </source>
</evidence>
<evidence type="ECO:0000313" key="8">
    <source>
        <dbReference type="EMBL" id="CAB4210994.1"/>
    </source>
</evidence>
<dbReference type="InterPro" id="IPR024455">
    <property type="entry name" value="Phage_capsid"/>
</dbReference>
<dbReference type="GO" id="GO:0044423">
    <property type="term" value="C:virion component"/>
    <property type="evidence" value="ECO:0007669"/>
    <property type="project" value="UniProtKB-KW"/>
</dbReference>
<evidence type="ECO:0000313" key="7">
    <source>
        <dbReference type="EMBL" id="CAB4197278.1"/>
    </source>
</evidence>
<dbReference type="InterPro" id="IPR054612">
    <property type="entry name" value="Phage_capsid-like_C"/>
</dbReference>
<evidence type="ECO:0000256" key="2">
    <source>
        <dbReference type="ARBA" id="ARBA00022844"/>
    </source>
</evidence>
<dbReference type="EMBL" id="LR797009">
    <property type="protein sequence ID" value="CAB4181502.1"/>
    <property type="molecule type" value="Genomic_DNA"/>
</dbReference>
<reference evidence="9" key="1">
    <citation type="submission" date="2020-05" db="EMBL/GenBank/DDBJ databases">
        <authorList>
            <person name="Chiriac C."/>
            <person name="Salcher M."/>
            <person name="Ghai R."/>
            <person name="Kavagutti S V."/>
        </authorList>
    </citation>
    <scope>NUCLEOTIDE SEQUENCE</scope>
</reference>
<proteinExistence type="predicted"/>
<protein>
    <submittedName>
        <fullName evidence="9">COG4653 Predicted phage phi-C31 gp36 major capsid-like protein</fullName>
    </submittedName>
</protein>
<evidence type="ECO:0000259" key="3">
    <source>
        <dbReference type="Pfam" id="PF05065"/>
    </source>
</evidence>
<accession>A0A6J7X839</accession>
<organism evidence="9">
    <name type="scientific">uncultured Caudovirales phage</name>
    <dbReference type="NCBI Taxonomy" id="2100421"/>
    <lineage>
        <taxon>Viruses</taxon>
        <taxon>Duplodnaviria</taxon>
        <taxon>Heunggongvirae</taxon>
        <taxon>Uroviricota</taxon>
        <taxon>Caudoviricetes</taxon>
        <taxon>Peduoviridae</taxon>
        <taxon>Maltschvirus</taxon>
        <taxon>Maltschvirus maltsch</taxon>
    </lineage>
</organism>
<evidence type="ECO:0000313" key="5">
    <source>
        <dbReference type="EMBL" id="CAB4176306.1"/>
    </source>
</evidence>
<feature type="domain" description="Phage capsid-like C-terminal" evidence="3">
    <location>
        <begin position="161"/>
        <end position="433"/>
    </location>
</feature>
<sequence length="457" mass="49196">MNQIQALLDELEKVLADMGVLEDSVPEGQTMDDGAEKQLETLSARAEKIKSRVAFHEMIAERQKENISLVVSRGAQMAQVSRASVNVGEAVTRGTDQQTRTVAAVPRGEQRSKVFTGPDADLRAYRAGMHLRGYVFGDAKARQWCIDNEVRAQSGSVNELGGVLVPPEFANEVIRLVEAYGVFPADARRRPMKSDQMFVPRRAGGLKAIPIGENDTPSESNITYNQVELVSKLWGIGNRTPNSLIEDSPISLADELSVETALAFALAWDEAGFIGDGGPAYHGTTGLVTALGNLSSAKGVVSSGATRTTFDTLTIPDFTSVMSRLPVYARQNAKWYISPYGWAAGMARLMVTQNGNKKDDVAGPMPDSFLGYPVRQVIPMLGDATGTASKILALFGDMRLSSSFGDRRAVAVKTSSDRYMEYDQTFTFATARACMVNHDIGTSAVAGPVVALRAAAS</sequence>
<evidence type="ECO:0000313" key="9">
    <source>
        <dbReference type="EMBL" id="CAB5227270.1"/>
    </source>
</evidence>
<dbReference type="EMBL" id="LR798377">
    <property type="protein sequence ID" value="CAB5227270.1"/>
    <property type="molecule type" value="Genomic_DNA"/>
</dbReference>
<dbReference type="Pfam" id="PF05065">
    <property type="entry name" value="Phage_capsid"/>
    <property type="match status" value="1"/>
</dbReference>
<dbReference type="SUPFAM" id="SSF56563">
    <property type="entry name" value="Major capsid protein gp5"/>
    <property type="match status" value="1"/>
</dbReference>
<dbReference type="EMBL" id="LR797361">
    <property type="protein sequence ID" value="CAB4210994.1"/>
    <property type="molecule type" value="Genomic_DNA"/>
</dbReference>
<dbReference type="EMBL" id="LR796942">
    <property type="protein sequence ID" value="CAB4176306.1"/>
    <property type="molecule type" value="Genomic_DNA"/>
</dbReference>
<evidence type="ECO:0000313" key="6">
    <source>
        <dbReference type="EMBL" id="CAB4181502.1"/>
    </source>
</evidence>
<gene>
    <name evidence="6" type="ORF">UFOVP1073_38</name>
    <name evidence="7" type="ORF">UFOVP1308_3</name>
    <name evidence="8" type="ORF">UFOVP1423_66</name>
    <name evidence="9" type="ORF">UFOVP1520_37</name>
    <name evidence="4" type="ORF">UFOVP898_40</name>
    <name evidence="5" type="ORF">UFOVP985_19</name>
</gene>
<name>A0A6J7X839_9CAUD</name>
<dbReference type="NCBIfam" id="TIGR01554">
    <property type="entry name" value="major_cap_HK97"/>
    <property type="match status" value="1"/>
</dbReference>